<name>A0A7J6VQQ0_THATH</name>
<sequence length="100" mass="10997">MASPVEVAGTRIYIEERRPRSSSISRGRGRGRGRGGYSTDASKGRFGTRNFGRGNADGADRDYSRSRGNGYHRRGATQDRGILGNHVSRNEQYPSDDAAY</sequence>
<reference evidence="2 3" key="1">
    <citation type="submission" date="2020-06" db="EMBL/GenBank/DDBJ databases">
        <title>Transcriptomic and genomic resources for Thalictrum thalictroides and T. hernandezii: Facilitating candidate gene discovery in an emerging model plant lineage.</title>
        <authorList>
            <person name="Arias T."/>
            <person name="Riano-Pachon D.M."/>
            <person name="Di Stilio V.S."/>
        </authorList>
    </citation>
    <scope>NUCLEOTIDE SEQUENCE [LARGE SCALE GENOMIC DNA]</scope>
    <source>
        <strain evidence="3">cv. WT478/WT964</strain>
        <tissue evidence="2">Leaves</tissue>
    </source>
</reference>
<accession>A0A7J6VQQ0</accession>
<organism evidence="2 3">
    <name type="scientific">Thalictrum thalictroides</name>
    <name type="common">Rue-anemone</name>
    <name type="synonym">Anemone thalictroides</name>
    <dbReference type="NCBI Taxonomy" id="46969"/>
    <lineage>
        <taxon>Eukaryota</taxon>
        <taxon>Viridiplantae</taxon>
        <taxon>Streptophyta</taxon>
        <taxon>Embryophyta</taxon>
        <taxon>Tracheophyta</taxon>
        <taxon>Spermatophyta</taxon>
        <taxon>Magnoliopsida</taxon>
        <taxon>Ranunculales</taxon>
        <taxon>Ranunculaceae</taxon>
        <taxon>Thalictroideae</taxon>
        <taxon>Thalictrum</taxon>
    </lineage>
</organism>
<evidence type="ECO:0000313" key="2">
    <source>
        <dbReference type="EMBL" id="KAF5187097.1"/>
    </source>
</evidence>
<comment type="caution">
    <text evidence="2">The sequence shown here is derived from an EMBL/GenBank/DDBJ whole genome shotgun (WGS) entry which is preliminary data.</text>
</comment>
<feature type="region of interest" description="Disordered" evidence="1">
    <location>
        <begin position="1"/>
        <end position="100"/>
    </location>
</feature>
<gene>
    <name evidence="2" type="ORF">FRX31_023317</name>
</gene>
<dbReference type="EMBL" id="JABWDY010028437">
    <property type="protein sequence ID" value="KAF5187097.1"/>
    <property type="molecule type" value="Genomic_DNA"/>
</dbReference>
<dbReference type="Proteomes" id="UP000554482">
    <property type="component" value="Unassembled WGS sequence"/>
</dbReference>
<proteinExistence type="predicted"/>
<dbReference type="AlphaFoldDB" id="A0A7J6VQQ0"/>
<keyword evidence="3" id="KW-1185">Reference proteome</keyword>
<evidence type="ECO:0000313" key="3">
    <source>
        <dbReference type="Proteomes" id="UP000554482"/>
    </source>
</evidence>
<evidence type="ECO:0000256" key="1">
    <source>
        <dbReference type="SAM" id="MobiDB-lite"/>
    </source>
</evidence>
<feature type="compositionally biased region" description="Low complexity" evidence="1">
    <location>
        <begin position="44"/>
        <end position="54"/>
    </location>
</feature>
<protein>
    <submittedName>
        <fullName evidence="2">Nuclear transport factor 2 family protein with rna binding domain isoform</fullName>
    </submittedName>
</protein>